<dbReference type="EMBL" id="CM047909">
    <property type="protein sequence ID" value="KAJ0079999.1"/>
    <property type="molecule type" value="Genomic_DNA"/>
</dbReference>
<reference evidence="2" key="1">
    <citation type="journal article" date="2023" name="G3 (Bethesda)">
        <title>Genome assembly and association tests identify interacting loci associated with vigor, precocity, and sex in interspecific pistachio rootstocks.</title>
        <authorList>
            <person name="Palmer W."/>
            <person name="Jacygrad E."/>
            <person name="Sagayaradj S."/>
            <person name="Cavanaugh K."/>
            <person name="Han R."/>
            <person name="Bertier L."/>
            <person name="Beede B."/>
            <person name="Kafkas S."/>
            <person name="Golino D."/>
            <person name="Preece J."/>
            <person name="Michelmore R."/>
        </authorList>
    </citation>
    <scope>NUCLEOTIDE SEQUENCE [LARGE SCALE GENOMIC DNA]</scope>
</reference>
<proteinExistence type="predicted"/>
<gene>
    <name evidence="1" type="ORF">Patl1_22651</name>
</gene>
<protein>
    <submittedName>
        <fullName evidence="1">Uncharacterized protein</fullName>
    </submittedName>
</protein>
<name>A0ACC0ZXN4_9ROSI</name>
<evidence type="ECO:0000313" key="2">
    <source>
        <dbReference type="Proteomes" id="UP001164250"/>
    </source>
</evidence>
<evidence type="ECO:0000313" key="1">
    <source>
        <dbReference type="EMBL" id="KAJ0079999.1"/>
    </source>
</evidence>
<keyword evidence="2" id="KW-1185">Reference proteome</keyword>
<accession>A0ACC0ZXN4</accession>
<organism evidence="1 2">
    <name type="scientific">Pistacia atlantica</name>
    <dbReference type="NCBI Taxonomy" id="434234"/>
    <lineage>
        <taxon>Eukaryota</taxon>
        <taxon>Viridiplantae</taxon>
        <taxon>Streptophyta</taxon>
        <taxon>Embryophyta</taxon>
        <taxon>Tracheophyta</taxon>
        <taxon>Spermatophyta</taxon>
        <taxon>Magnoliopsida</taxon>
        <taxon>eudicotyledons</taxon>
        <taxon>Gunneridae</taxon>
        <taxon>Pentapetalae</taxon>
        <taxon>rosids</taxon>
        <taxon>malvids</taxon>
        <taxon>Sapindales</taxon>
        <taxon>Anacardiaceae</taxon>
        <taxon>Pistacia</taxon>
    </lineage>
</organism>
<sequence length="206" mass="23367">MRSMALNGKADESETYSALGLVDSGKGISCSGTPHVVSIVSSVLERAIQKNENLLKASNKKDVVTIFHGSRVPSLSVRQYMERIFKYSNCTPSCFVIAYIYIDQFLQKLNAYLTSLNVHRLLITSIMVAAKFYDDERHNNAYFAKVGGVSTAEMNRLEMKFLFTLDFRLYVTTEVFRKYCLNLEKGAGEIRDHAVKPIEKRMAIQR</sequence>
<dbReference type="Proteomes" id="UP001164250">
    <property type="component" value="Chromosome 13"/>
</dbReference>
<comment type="caution">
    <text evidence="1">The sequence shown here is derived from an EMBL/GenBank/DDBJ whole genome shotgun (WGS) entry which is preliminary data.</text>
</comment>